<dbReference type="EMBL" id="KN823515">
    <property type="protein sequence ID" value="KIO16630.1"/>
    <property type="molecule type" value="Genomic_DNA"/>
</dbReference>
<feature type="non-terminal residue" evidence="3">
    <location>
        <position position="1"/>
    </location>
</feature>
<organism evidence="3 4">
    <name type="scientific">Tulasnella calospora MUT 4182</name>
    <dbReference type="NCBI Taxonomy" id="1051891"/>
    <lineage>
        <taxon>Eukaryota</taxon>
        <taxon>Fungi</taxon>
        <taxon>Dikarya</taxon>
        <taxon>Basidiomycota</taxon>
        <taxon>Agaricomycotina</taxon>
        <taxon>Agaricomycetes</taxon>
        <taxon>Cantharellales</taxon>
        <taxon>Tulasnellaceae</taxon>
        <taxon>Tulasnella</taxon>
    </lineage>
</organism>
<keyword evidence="4" id="KW-1185">Reference proteome</keyword>
<reference evidence="3 4" key="1">
    <citation type="submission" date="2014-04" db="EMBL/GenBank/DDBJ databases">
        <authorList>
            <consortium name="DOE Joint Genome Institute"/>
            <person name="Kuo A."/>
            <person name="Girlanda M."/>
            <person name="Perotto S."/>
            <person name="Kohler A."/>
            <person name="Nagy L.G."/>
            <person name="Floudas D."/>
            <person name="Copeland A."/>
            <person name="Barry K.W."/>
            <person name="Cichocki N."/>
            <person name="Veneault-Fourrey C."/>
            <person name="LaButti K."/>
            <person name="Lindquist E.A."/>
            <person name="Lipzen A."/>
            <person name="Lundell T."/>
            <person name="Morin E."/>
            <person name="Murat C."/>
            <person name="Sun H."/>
            <person name="Tunlid A."/>
            <person name="Henrissat B."/>
            <person name="Grigoriev I.V."/>
            <person name="Hibbett D.S."/>
            <person name="Martin F."/>
            <person name="Nordberg H.P."/>
            <person name="Cantor M.N."/>
            <person name="Hua S.X."/>
        </authorList>
    </citation>
    <scope>NUCLEOTIDE SEQUENCE [LARGE SCALE GENOMIC DNA]</scope>
    <source>
        <strain evidence="3 4">MUT 4182</strain>
    </source>
</reference>
<sequence>CLPGTRMEILERIEGWIRDTSTVNRVLWIRGMAGRGKSTIASTVAHNWQFRASCALFHFRRGQNALNERIVCALARQLGSSLVPEVRNAILESVRENEDIADQRLSVQFETLLVAPLSTLKRQPHTILIVVDALDECDNPKDAEDFVKLIDRHSSSIPTNVKFLLTCRPEAPLLRALEPRKWHVEDLDLSLDVKNDIAQFFEQTFRHIRNDHGLSQEWPSHGDVGRLVEMSQGLFQWACTAV</sequence>
<evidence type="ECO:0000313" key="4">
    <source>
        <dbReference type="Proteomes" id="UP000054248"/>
    </source>
</evidence>
<dbReference type="STRING" id="1051891.A0A0C3PQ31"/>
<name>A0A0C3PQ31_9AGAM</name>
<feature type="non-terminal residue" evidence="3">
    <location>
        <position position="242"/>
    </location>
</feature>
<evidence type="ECO:0000256" key="1">
    <source>
        <dbReference type="ARBA" id="ARBA00022737"/>
    </source>
</evidence>
<keyword evidence="1" id="KW-0677">Repeat</keyword>
<dbReference type="Gene3D" id="3.40.50.300">
    <property type="entry name" value="P-loop containing nucleotide triphosphate hydrolases"/>
    <property type="match status" value="1"/>
</dbReference>
<dbReference type="AlphaFoldDB" id="A0A0C3PQ31"/>
<dbReference type="InterPro" id="IPR007111">
    <property type="entry name" value="NACHT_NTPase"/>
</dbReference>
<feature type="domain" description="NACHT" evidence="2">
    <location>
        <begin position="25"/>
        <end position="171"/>
    </location>
</feature>
<dbReference type="InterPro" id="IPR056884">
    <property type="entry name" value="NPHP3-like_N"/>
</dbReference>
<dbReference type="SUPFAM" id="SSF52540">
    <property type="entry name" value="P-loop containing nucleoside triphosphate hydrolases"/>
    <property type="match status" value="1"/>
</dbReference>
<dbReference type="InterPro" id="IPR027417">
    <property type="entry name" value="P-loop_NTPase"/>
</dbReference>
<protein>
    <recommendedName>
        <fullName evidence="2">NACHT domain-containing protein</fullName>
    </recommendedName>
</protein>
<dbReference type="OrthoDB" id="163438at2759"/>
<dbReference type="PANTHER" id="PTHR10039:SF14">
    <property type="entry name" value="NACHT DOMAIN-CONTAINING PROTEIN"/>
    <property type="match status" value="1"/>
</dbReference>
<dbReference type="PANTHER" id="PTHR10039">
    <property type="entry name" value="AMELOGENIN"/>
    <property type="match status" value="1"/>
</dbReference>
<evidence type="ECO:0000313" key="3">
    <source>
        <dbReference type="EMBL" id="KIO16630.1"/>
    </source>
</evidence>
<accession>A0A0C3PQ31</accession>
<dbReference type="PROSITE" id="PS50837">
    <property type="entry name" value="NACHT"/>
    <property type="match status" value="1"/>
</dbReference>
<proteinExistence type="predicted"/>
<dbReference type="Proteomes" id="UP000054248">
    <property type="component" value="Unassembled WGS sequence"/>
</dbReference>
<gene>
    <name evidence="3" type="ORF">M407DRAFT_58427</name>
</gene>
<dbReference type="HOGENOM" id="CLU_000288_6_10_1"/>
<reference evidence="4" key="2">
    <citation type="submission" date="2015-01" db="EMBL/GenBank/DDBJ databases">
        <title>Evolutionary Origins and Diversification of the Mycorrhizal Mutualists.</title>
        <authorList>
            <consortium name="DOE Joint Genome Institute"/>
            <consortium name="Mycorrhizal Genomics Consortium"/>
            <person name="Kohler A."/>
            <person name="Kuo A."/>
            <person name="Nagy L.G."/>
            <person name="Floudas D."/>
            <person name="Copeland A."/>
            <person name="Barry K.W."/>
            <person name="Cichocki N."/>
            <person name="Veneault-Fourrey C."/>
            <person name="LaButti K."/>
            <person name="Lindquist E.A."/>
            <person name="Lipzen A."/>
            <person name="Lundell T."/>
            <person name="Morin E."/>
            <person name="Murat C."/>
            <person name="Riley R."/>
            <person name="Ohm R."/>
            <person name="Sun H."/>
            <person name="Tunlid A."/>
            <person name="Henrissat B."/>
            <person name="Grigoriev I.V."/>
            <person name="Hibbett D.S."/>
            <person name="Martin F."/>
        </authorList>
    </citation>
    <scope>NUCLEOTIDE SEQUENCE [LARGE SCALE GENOMIC DNA]</scope>
    <source>
        <strain evidence="4">MUT 4182</strain>
    </source>
</reference>
<evidence type="ECO:0000259" key="2">
    <source>
        <dbReference type="PROSITE" id="PS50837"/>
    </source>
</evidence>
<dbReference type="Pfam" id="PF24883">
    <property type="entry name" value="NPHP3_N"/>
    <property type="match status" value="1"/>
</dbReference>